<dbReference type="EMBL" id="DTKQ01000037">
    <property type="protein sequence ID" value="HGZ79342.1"/>
    <property type="molecule type" value="Genomic_DNA"/>
</dbReference>
<comment type="similarity">
    <text evidence="2">Belongs to the CRISPR-associated Csm2 family.</text>
</comment>
<evidence type="ECO:0000256" key="2">
    <source>
        <dbReference type="ARBA" id="ARBA00006896"/>
    </source>
</evidence>
<gene>
    <name evidence="8" type="primary">csm2</name>
    <name evidence="8" type="ORF">ENW55_05110</name>
</gene>
<keyword evidence="4" id="KW-0694">RNA-binding</keyword>
<evidence type="ECO:0000256" key="6">
    <source>
        <dbReference type="ARBA" id="ARBA00031723"/>
    </source>
</evidence>
<keyword evidence="5" id="KW-0051">Antiviral defense</keyword>
<proteinExistence type="inferred from homology"/>
<dbReference type="GO" id="GO:0051607">
    <property type="term" value="P:defense response to virus"/>
    <property type="evidence" value="ECO:0007669"/>
    <property type="project" value="UniProtKB-KW"/>
</dbReference>
<dbReference type="NCBIfam" id="TIGR01870">
    <property type="entry name" value="cas_TM1810_Csm2"/>
    <property type="match status" value="1"/>
</dbReference>
<evidence type="ECO:0000256" key="7">
    <source>
        <dbReference type="SAM" id="MobiDB-lite"/>
    </source>
</evidence>
<comment type="function">
    <text evidence="1">This subunit may be involved in monitoring complementarity of crRNA and target RNA.</text>
</comment>
<sequence length="166" mass="19654">MGGVLMGDNKDARQQQTRGNNNLQENFKAVVRLIEQNEVNYDQLHELAEKIAKDLKLNSTKIRKFYNFAKKIKTMKRLGQEVDLKRDLNRFIAILLYDAGREEDKKKKPIMEEFAEGMRQIAEKVKIHSKLEYAYDVFVDFFEALVAYHRYYQAVKKENEREGSER</sequence>
<reference evidence="8" key="1">
    <citation type="journal article" date="2020" name="mSystems">
        <title>Genome- and Community-Level Interaction Insights into Carbon Utilization and Element Cycling Functions of Hydrothermarchaeota in Hydrothermal Sediment.</title>
        <authorList>
            <person name="Zhou Z."/>
            <person name="Liu Y."/>
            <person name="Xu W."/>
            <person name="Pan J."/>
            <person name="Luo Z.H."/>
            <person name="Li M."/>
        </authorList>
    </citation>
    <scope>NUCLEOTIDE SEQUENCE [LARGE SCALE GENOMIC DNA]</scope>
    <source>
        <strain evidence="8">SpSt-86</strain>
    </source>
</reference>
<evidence type="ECO:0000313" key="8">
    <source>
        <dbReference type="EMBL" id="HGZ79342.1"/>
    </source>
</evidence>
<dbReference type="GO" id="GO:0003723">
    <property type="term" value="F:RNA binding"/>
    <property type="evidence" value="ECO:0007669"/>
    <property type="project" value="UniProtKB-KW"/>
</dbReference>
<evidence type="ECO:0000256" key="4">
    <source>
        <dbReference type="ARBA" id="ARBA00022884"/>
    </source>
</evidence>
<dbReference type="AlphaFoldDB" id="A0A832IAE4"/>
<feature type="region of interest" description="Disordered" evidence="7">
    <location>
        <begin position="1"/>
        <end position="21"/>
    </location>
</feature>
<dbReference type="Pfam" id="PF03750">
    <property type="entry name" value="Csm2_III-A"/>
    <property type="match status" value="1"/>
</dbReference>
<protein>
    <recommendedName>
        <fullName evidence="3">CRISPR system Cms protein Csm2</fullName>
    </recommendedName>
    <alternativeName>
        <fullName evidence="6">CRISPR type III A-associated protein Csm2</fullName>
    </alternativeName>
</protein>
<evidence type="ECO:0000256" key="1">
    <source>
        <dbReference type="ARBA" id="ARBA00003640"/>
    </source>
</evidence>
<accession>A0A832IAE4</accession>
<organism evidence="8">
    <name type="scientific">Pseudothermotoga hypogea</name>
    <dbReference type="NCBI Taxonomy" id="57487"/>
    <lineage>
        <taxon>Bacteria</taxon>
        <taxon>Thermotogati</taxon>
        <taxon>Thermotogota</taxon>
        <taxon>Thermotogae</taxon>
        <taxon>Thermotogales</taxon>
        <taxon>Thermotogaceae</taxon>
        <taxon>Pseudothermotoga</taxon>
    </lineage>
</organism>
<dbReference type="InterPro" id="IPR010149">
    <property type="entry name" value="CRISPR-assoc_prot_Csm2_III-A"/>
</dbReference>
<evidence type="ECO:0000256" key="5">
    <source>
        <dbReference type="ARBA" id="ARBA00023118"/>
    </source>
</evidence>
<evidence type="ECO:0000256" key="3">
    <source>
        <dbReference type="ARBA" id="ARBA00016118"/>
    </source>
</evidence>
<comment type="caution">
    <text evidence="8">The sequence shown here is derived from an EMBL/GenBank/DDBJ whole genome shotgun (WGS) entry which is preliminary data.</text>
</comment>
<name>A0A832IAE4_9THEM</name>